<sequence>MTTGKEREGRNKIQDMTIALTGSDSVQKDKRYHEPTDSTVKAMDGNWREQEKRKHQ</sequence>
<gene>
    <name evidence="2" type="ORF">SAMN04489725_11413</name>
</gene>
<organism evidence="2 3">
    <name type="scientific">Alicyclobacillus hesperidum</name>
    <dbReference type="NCBI Taxonomy" id="89784"/>
    <lineage>
        <taxon>Bacteria</taxon>
        <taxon>Bacillati</taxon>
        <taxon>Bacillota</taxon>
        <taxon>Bacilli</taxon>
        <taxon>Bacillales</taxon>
        <taxon>Alicyclobacillaceae</taxon>
        <taxon>Alicyclobacillus</taxon>
    </lineage>
</organism>
<dbReference type="RefSeq" id="WP_176780884.1">
    <property type="nucleotide sequence ID" value="NZ_FNOJ01000014.1"/>
</dbReference>
<protein>
    <submittedName>
        <fullName evidence="2">Uncharacterized protein</fullName>
    </submittedName>
</protein>
<evidence type="ECO:0000313" key="2">
    <source>
        <dbReference type="EMBL" id="SDW77032.1"/>
    </source>
</evidence>
<dbReference type="AlphaFoldDB" id="A0A1H2W8R4"/>
<evidence type="ECO:0000256" key="1">
    <source>
        <dbReference type="SAM" id="MobiDB-lite"/>
    </source>
</evidence>
<feature type="compositionally biased region" description="Basic and acidic residues" evidence="1">
    <location>
        <begin position="26"/>
        <end position="36"/>
    </location>
</feature>
<feature type="compositionally biased region" description="Basic and acidic residues" evidence="1">
    <location>
        <begin position="46"/>
        <end position="56"/>
    </location>
</feature>
<dbReference type="EMBL" id="FNOJ01000014">
    <property type="protein sequence ID" value="SDW77032.1"/>
    <property type="molecule type" value="Genomic_DNA"/>
</dbReference>
<accession>A0A1H2W8R4</accession>
<evidence type="ECO:0000313" key="3">
    <source>
        <dbReference type="Proteomes" id="UP000182589"/>
    </source>
</evidence>
<reference evidence="2" key="1">
    <citation type="submission" date="2016-10" db="EMBL/GenBank/DDBJ databases">
        <authorList>
            <person name="de Groot N.N."/>
        </authorList>
    </citation>
    <scope>NUCLEOTIDE SEQUENCE [LARGE SCALE GENOMIC DNA]</scope>
    <source>
        <strain evidence="2">DSM 12489</strain>
    </source>
</reference>
<dbReference type="Proteomes" id="UP000182589">
    <property type="component" value="Unassembled WGS sequence"/>
</dbReference>
<proteinExistence type="predicted"/>
<feature type="region of interest" description="Disordered" evidence="1">
    <location>
        <begin position="1"/>
        <end position="56"/>
    </location>
</feature>
<keyword evidence="3" id="KW-1185">Reference proteome</keyword>
<name>A0A1H2W8R4_9BACL</name>
<feature type="compositionally biased region" description="Basic and acidic residues" evidence="1">
    <location>
        <begin position="1"/>
        <end position="13"/>
    </location>
</feature>